<proteinExistence type="predicted"/>
<dbReference type="AlphaFoldDB" id="A0A0A9D1S3"/>
<reference evidence="1" key="2">
    <citation type="journal article" date="2015" name="Data Brief">
        <title>Shoot transcriptome of the giant reed, Arundo donax.</title>
        <authorList>
            <person name="Barrero R.A."/>
            <person name="Guerrero F.D."/>
            <person name="Moolhuijzen P."/>
            <person name="Goolsby J.A."/>
            <person name="Tidwell J."/>
            <person name="Bellgard S.E."/>
            <person name="Bellgard M.I."/>
        </authorList>
    </citation>
    <scope>NUCLEOTIDE SEQUENCE</scope>
    <source>
        <tissue evidence="1">Shoot tissue taken approximately 20 cm above the soil surface</tissue>
    </source>
</reference>
<protein>
    <submittedName>
        <fullName evidence="1">Uncharacterized protein</fullName>
    </submittedName>
</protein>
<name>A0A0A9D1S3_ARUDO</name>
<evidence type="ECO:0000313" key="1">
    <source>
        <dbReference type="EMBL" id="JAD77692.1"/>
    </source>
</evidence>
<accession>A0A0A9D1S3</accession>
<reference evidence="1" key="1">
    <citation type="submission" date="2014-09" db="EMBL/GenBank/DDBJ databases">
        <authorList>
            <person name="Magalhaes I.L.F."/>
            <person name="Oliveira U."/>
            <person name="Santos F.R."/>
            <person name="Vidigal T.H.D.A."/>
            <person name="Brescovit A.D."/>
            <person name="Santos A.J."/>
        </authorList>
    </citation>
    <scope>NUCLEOTIDE SEQUENCE</scope>
    <source>
        <tissue evidence="1">Shoot tissue taken approximately 20 cm above the soil surface</tissue>
    </source>
</reference>
<sequence length="43" mass="4700">MGEHAQCARHAHRLARQHHTMGSVVLLQVHDNTVAQQAATACN</sequence>
<dbReference type="EMBL" id="GBRH01220203">
    <property type="protein sequence ID" value="JAD77692.1"/>
    <property type="molecule type" value="Transcribed_RNA"/>
</dbReference>
<organism evidence="1">
    <name type="scientific">Arundo donax</name>
    <name type="common">Giant reed</name>
    <name type="synonym">Donax arundinaceus</name>
    <dbReference type="NCBI Taxonomy" id="35708"/>
    <lineage>
        <taxon>Eukaryota</taxon>
        <taxon>Viridiplantae</taxon>
        <taxon>Streptophyta</taxon>
        <taxon>Embryophyta</taxon>
        <taxon>Tracheophyta</taxon>
        <taxon>Spermatophyta</taxon>
        <taxon>Magnoliopsida</taxon>
        <taxon>Liliopsida</taxon>
        <taxon>Poales</taxon>
        <taxon>Poaceae</taxon>
        <taxon>PACMAD clade</taxon>
        <taxon>Arundinoideae</taxon>
        <taxon>Arundineae</taxon>
        <taxon>Arundo</taxon>
    </lineage>
</organism>